<proteinExistence type="inferred from homology"/>
<name>A0ABZ1BRH5_9FIRM</name>
<sequence length="224" mass="23186">MGAQPAGLGRGRAGTEVVRGAGHAGRARVRRARGGARRALGRGGPWGRRPGLRHRRHGRGRRDHRRRAARARGLQPGRRGGLDGRARGHRGRPGPRGARGLLESLIAGPALQATASRRLGEPLAPRDIFDRAARGDPACRAIVDEAREHLAWALANVVSLLNPALVLVGGSVGLRLAEQPERLEAAVRAGPSRGRPAGAIAPAGLGDDAGLLGAARAALTCVGG</sequence>
<feature type="compositionally biased region" description="Basic residues" evidence="2">
    <location>
        <begin position="50"/>
        <end position="70"/>
    </location>
</feature>
<keyword evidence="4" id="KW-1185">Reference proteome</keyword>
<dbReference type="EMBL" id="CP141614">
    <property type="protein sequence ID" value="WRP15061.1"/>
    <property type="molecule type" value="Genomic_DNA"/>
</dbReference>
<dbReference type="Proteomes" id="UP001333102">
    <property type="component" value="Chromosome"/>
</dbReference>
<feature type="compositionally biased region" description="Basic residues" evidence="2">
    <location>
        <begin position="25"/>
        <end position="40"/>
    </location>
</feature>
<evidence type="ECO:0000256" key="1">
    <source>
        <dbReference type="ARBA" id="ARBA00006479"/>
    </source>
</evidence>
<comment type="similarity">
    <text evidence="1">Belongs to the ROK (NagC/XylR) family.</text>
</comment>
<accession>A0ABZ1BRH5</accession>
<dbReference type="InterPro" id="IPR043129">
    <property type="entry name" value="ATPase_NBD"/>
</dbReference>
<dbReference type="SUPFAM" id="SSF53067">
    <property type="entry name" value="Actin-like ATPase domain"/>
    <property type="match status" value="1"/>
</dbReference>
<dbReference type="PANTHER" id="PTHR18964">
    <property type="entry name" value="ROK (REPRESSOR, ORF, KINASE) FAMILY"/>
    <property type="match status" value="1"/>
</dbReference>
<dbReference type="PANTHER" id="PTHR18964:SF149">
    <property type="entry name" value="BIFUNCTIONAL UDP-N-ACETYLGLUCOSAMINE 2-EPIMERASE_N-ACETYLMANNOSAMINE KINASE"/>
    <property type="match status" value="1"/>
</dbReference>
<dbReference type="Pfam" id="PF00480">
    <property type="entry name" value="ROK"/>
    <property type="match status" value="1"/>
</dbReference>
<gene>
    <name evidence="3" type="ORF">VLY81_02470</name>
</gene>
<reference evidence="4" key="1">
    <citation type="submission" date="2023-12" db="EMBL/GenBank/DDBJ databases">
        <title>Novel isolates from deep terrestrial aquifers shed light on the physiology and ecology of the class Limnochordia.</title>
        <authorList>
            <person name="Karnachuk O.V."/>
            <person name="Lukina A.P."/>
            <person name="Avakyan M.R."/>
            <person name="Kadnikov V."/>
            <person name="Begmatov S."/>
            <person name="Beletsky A.V."/>
            <person name="Mardanov A.V."/>
            <person name="Ravin N.V."/>
        </authorList>
    </citation>
    <scope>NUCLEOTIDE SEQUENCE [LARGE SCALE GENOMIC DNA]</scope>
    <source>
        <strain evidence="4">LN</strain>
    </source>
</reference>
<evidence type="ECO:0000313" key="3">
    <source>
        <dbReference type="EMBL" id="WRP15061.1"/>
    </source>
</evidence>
<protein>
    <submittedName>
        <fullName evidence="3">ROK family protein</fullName>
    </submittedName>
</protein>
<dbReference type="Gene3D" id="3.30.420.40">
    <property type="match status" value="2"/>
</dbReference>
<dbReference type="InterPro" id="IPR000600">
    <property type="entry name" value="ROK"/>
</dbReference>
<evidence type="ECO:0000256" key="2">
    <source>
        <dbReference type="SAM" id="MobiDB-lite"/>
    </source>
</evidence>
<feature type="region of interest" description="Disordered" evidence="2">
    <location>
        <begin position="1"/>
        <end position="100"/>
    </location>
</feature>
<evidence type="ECO:0000313" key="4">
    <source>
        <dbReference type="Proteomes" id="UP001333102"/>
    </source>
</evidence>
<organism evidence="3 4">
    <name type="scientific">Geochorda subterranea</name>
    <dbReference type="NCBI Taxonomy" id="3109564"/>
    <lineage>
        <taxon>Bacteria</taxon>
        <taxon>Bacillati</taxon>
        <taxon>Bacillota</taxon>
        <taxon>Limnochordia</taxon>
        <taxon>Limnochordales</taxon>
        <taxon>Geochordaceae</taxon>
        <taxon>Geochorda</taxon>
    </lineage>
</organism>